<dbReference type="Gene3D" id="3.40.50.150">
    <property type="entry name" value="Vaccinia Virus protein VP39"/>
    <property type="match status" value="1"/>
</dbReference>
<dbReference type="InterPro" id="IPR018117">
    <property type="entry name" value="C5_DNA_meth_AS"/>
</dbReference>
<evidence type="ECO:0000256" key="3">
    <source>
        <dbReference type="ARBA" id="ARBA00022691"/>
    </source>
</evidence>
<keyword evidence="3 5" id="KW-0949">S-adenosyl-L-methionine</keyword>
<dbReference type="GO" id="GO:0009307">
    <property type="term" value="P:DNA restriction-modification system"/>
    <property type="evidence" value="ECO:0007669"/>
    <property type="project" value="UniProtKB-KW"/>
</dbReference>
<dbReference type="Pfam" id="PF00145">
    <property type="entry name" value="DNA_methylase"/>
    <property type="match status" value="2"/>
</dbReference>
<dbReference type="AlphaFoldDB" id="A0A1S9N5M2"/>
<sequence length="408" mass="47351">MNFIDLFAGAGGLSDGFVSAGFNPIAHIEMNEYASLTLKTRTCYYYLKEHRRINMYYRYLRGEISQEELYNSVPNELLSTVMNEEISDKSIENIFNNIDNILREKEINKVDVIIGGPPCQAYSLVGRSRDENNMEDDPRNYLYKQYVKFLNKYQPDMFVFENVPGILTAKGGKTFKNIIAFMKRVGYEVEARPLNASDFGVLQNRRRIIIIGWRKGSGLRYPDFHPIKINAIVNDILRDLSPLNPGEEINEYVEPINKYLRWSGIRKKNDILTHHMCRNHNERDRKIYRLAINAWNDGHRRLKYTDLPEELCTHKNKEAFLDRFKVVAGDIESAQTMMAHISKDGHYFIHPDANQCRSLSVREAARVQSFPDNYYFEGPRTAKFVQIGNAVPPLMAKGIAEKIREMLE</sequence>
<dbReference type="PANTHER" id="PTHR10629">
    <property type="entry name" value="CYTOSINE-SPECIFIC METHYLTRANSFERASE"/>
    <property type="match status" value="1"/>
</dbReference>
<dbReference type="PROSITE" id="PS51679">
    <property type="entry name" value="SAM_MT_C5"/>
    <property type="match status" value="1"/>
</dbReference>
<dbReference type="GO" id="GO:0003677">
    <property type="term" value="F:DNA binding"/>
    <property type="evidence" value="ECO:0007669"/>
    <property type="project" value="TreeGrafter"/>
</dbReference>
<dbReference type="NCBIfam" id="TIGR00675">
    <property type="entry name" value="dcm"/>
    <property type="match status" value="1"/>
</dbReference>
<name>A0A1S9N5M2_CLOBE</name>
<dbReference type="InterPro" id="IPR001525">
    <property type="entry name" value="C5_MeTfrase"/>
</dbReference>
<dbReference type="Proteomes" id="UP000190959">
    <property type="component" value="Unassembled WGS sequence"/>
</dbReference>
<organism evidence="8 9">
    <name type="scientific">Clostridium beijerinckii</name>
    <name type="common">Clostridium MP</name>
    <dbReference type="NCBI Taxonomy" id="1520"/>
    <lineage>
        <taxon>Bacteria</taxon>
        <taxon>Bacillati</taxon>
        <taxon>Bacillota</taxon>
        <taxon>Clostridia</taxon>
        <taxon>Eubacteriales</taxon>
        <taxon>Clostridiaceae</taxon>
        <taxon>Clostridium</taxon>
    </lineage>
</organism>
<comment type="similarity">
    <text evidence="5 6">Belongs to the class I-like SAM-binding methyltransferase superfamily. C5-methyltransferase family.</text>
</comment>
<evidence type="ECO:0000313" key="8">
    <source>
        <dbReference type="EMBL" id="OOP72844.1"/>
    </source>
</evidence>
<dbReference type="Gene3D" id="3.90.120.10">
    <property type="entry name" value="DNA Methylase, subunit A, domain 2"/>
    <property type="match status" value="1"/>
</dbReference>
<comment type="caution">
    <text evidence="8">The sequence shown here is derived from an EMBL/GenBank/DDBJ whole genome shotgun (WGS) entry which is preliminary data.</text>
</comment>
<keyword evidence="4" id="KW-0680">Restriction system</keyword>
<dbReference type="SUPFAM" id="SSF53335">
    <property type="entry name" value="S-adenosyl-L-methionine-dependent methyltransferases"/>
    <property type="match status" value="1"/>
</dbReference>
<feature type="active site" evidence="5">
    <location>
        <position position="119"/>
    </location>
</feature>
<reference evidence="8 9" key="1">
    <citation type="submission" date="2017-02" db="EMBL/GenBank/DDBJ databases">
        <title>Genome sequence of Clostridium beijerinckii Br21.</title>
        <authorList>
            <person name="Fonseca B.C."/>
            <person name="Guazzaroni M.E."/>
            <person name="Riano-Pachon D.M."/>
            <person name="Reginatto V."/>
        </authorList>
    </citation>
    <scope>NUCLEOTIDE SEQUENCE [LARGE SCALE GENOMIC DNA]</scope>
    <source>
        <strain evidence="8 9">Br21</strain>
    </source>
</reference>
<gene>
    <name evidence="8" type="ORF">CBEIBR21_13585</name>
</gene>
<evidence type="ECO:0000256" key="1">
    <source>
        <dbReference type="ARBA" id="ARBA00022603"/>
    </source>
</evidence>
<keyword evidence="1 5" id="KW-0489">Methyltransferase</keyword>
<dbReference type="InterPro" id="IPR050390">
    <property type="entry name" value="C5-Methyltransferase"/>
</dbReference>
<dbReference type="InterPro" id="IPR029063">
    <property type="entry name" value="SAM-dependent_MTases_sf"/>
</dbReference>
<dbReference type="GO" id="GO:0044027">
    <property type="term" value="P:negative regulation of gene expression via chromosomal CpG island methylation"/>
    <property type="evidence" value="ECO:0007669"/>
    <property type="project" value="TreeGrafter"/>
</dbReference>
<dbReference type="GO" id="GO:0032259">
    <property type="term" value="P:methylation"/>
    <property type="evidence" value="ECO:0007669"/>
    <property type="project" value="UniProtKB-KW"/>
</dbReference>
<dbReference type="EMBL" id="MWMH01000004">
    <property type="protein sequence ID" value="OOP72844.1"/>
    <property type="molecule type" value="Genomic_DNA"/>
</dbReference>
<dbReference type="PROSITE" id="PS00094">
    <property type="entry name" value="C5_MTASE_1"/>
    <property type="match status" value="1"/>
</dbReference>
<accession>A0A1S9N5M2</accession>
<evidence type="ECO:0000256" key="4">
    <source>
        <dbReference type="ARBA" id="ARBA00022747"/>
    </source>
</evidence>
<proteinExistence type="inferred from homology"/>
<evidence type="ECO:0000256" key="2">
    <source>
        <dbReference type="ARBA" id="ARBA00022679"/>
    </source>
</evidence>
<evidence type="ECO:0000313" key="9">
    <source>
        <dbReference type="Proteomes" id="UP000190959"/>
    </source>
</evidence>
<evidence type="ECO:0000256" key="6">
    <source>
        <dbReference type="RuleBase" id="RU000416"/>
    </source>
</evidence>
<dbReference type="PANTHER" id="PTHR10629:SF52">
    <property type="entry name" value="DNA (CYTOSINE-5)-METHYLTRANSFERASE 1"/>
    <property type="match status" value="1"/>
</dbReference>
<comment type="catalytic activity">
    <reaction evidence="7">
        <text>a 2'-deoxycytidine in DNA + S-adenosyl-L-methionine = a 5-methyl-2'-deoxycytidine in DNA + S-adenosyl-L-homocysteine + H(+)</text>
        <dbReference type="Rhea" id="RHEA:13681"/>
        <dbReference type="Rhea" id="RHEA-COMP:11369"/>
        <dbReference type="Rhea" id="RHEA-COMP:11370"/>
        <dbReference type="ChEBI" id="CHEBI:15378"/>
        <dbReference type="ChEBI" id="CHEBI:57856"/>
        <dbReference type="ChEBI" id="CHEBI:59789"/>
        <dbReference type="ChEBI" id="CHEBI:85452"/>
        <dbReference type="ChEBI" id="CHEBI:85454"/>
        <dbReference type="EC" id="2.1.1.37"/>
    </reaction>
</comment>
<dbReference type="RefSeq" id="WP_078115931.1">
    <property type="nucleotide sequence ID" value="NZ_MWMH01000004.1"/>
</dbReference>
<dbReference type="EC" id="2.1.1.37" evidence="7"/>
<dbReference type="GO" id="GO:0003886">
    <property type="term" value="F:DNA (cytosine-5-)-methyltransferase activity"/>
    <property type="evidence" value="ECO:0007669"/>
    <property type="project" value="UniProtKB-EC"/>
</dbReference>
<evidence type="ECO:0000256" key="5">
    <source>
        <dbReference type="PROSITE-ProRule" id="PRU01016"/>
    </source>
</evidence>
<protein>
    <recommendedName>
        <fullName evidence="7">Cytosine-specific methyltransferase</fullName>
        <ecNumber evidence="7">2.1.1.37</ecNumber>
    </recommendedName>
</protein>
<keyword evidence="2 5" id="KW-0808">Transferase</keyword>
<evidence type="ECO:0000256" key="7">
    <source>
        <dbReference type="RuleBase" id="RU000417"/>
    </source>
</evidence>
<dbReference type="PRINTS" id="PR00105">
    <property type="entry name" value="C5METTRFRASE"/>
</dbReference>